<protein>
    <submittedName>
        <fullName evidence="2">Uncharacterized protein</fullName>
    </submittedName>
</protein>
<dbReference type="EMBL" id="CP026652">
    <property type="protein sequence ID" value="AVH57203.1"/>
    <property type="molecule type" value="Genomic_DNA"/>
</dbReference>
<evidence type="ECO:0000256" key="1">
    <source>
        <dbReference type="SAM" id="MobiDB-lite"/>
    </source>
</evidence>
<feature type="region of interest" description="Disordered" evidence="1">
    <location>
        <begin position="66"/>
        <end position="152"/>
    </location>
</feature>
<organism evidence="2 3">
    <name type="scientific">Streptomyces dengpaensis</name>
    <dbReference type="NCBI Taxonomy" id="2049881"/>
    <lineage>
        <taxon>Bacteria</taxon>
        <taxon>Bacillati</taxon>
        <taxon>Actinomycetota</taxon>
        <taxon>Actinomycetes</taxon>
        <taxon>Kitasatosporales</taxon>
        <taxon>Streptomycetaceae</taxon>
        <taxon>Streptomyces</taxon>
    </lineage>
</organism>
<evidence type="ECO:0000313" key="2">
    <source>
        <dbReference type="EMBL" id="AVH57203.1"/>
    </source>
</evidence>
<feature type="compositionally biased region" description="Gly residues" evidence="1">
    <location>
        <begin position="129"/>
        <end position="139"/>
    </location>
</feature>
<keyword evidence="3" id="KW-1185">Reference proteome</keyword>
<gene>
    <name evidence="2" type="ORF">C4B68_17025</name>
</gene>
<dbReference type="Proteomes" id="UP000238413">
    <property type="component" value="Chromosome"/>
</dbReference>
<evidence type="ECO:0000313" key="3">
    <source>
        <dbReference type="Proteomes" id="UP000238413"/>
    </source>
</evidence>
<name>A0ABM6SRD1_9ACTN</name>
<accession>A0ABM6SRD1</accession>
<proteinExistence type="predicted"/>
<sequence length="152" mass="16096">MGSSWGVQLWTALLHEIRAVRTEVFTSRARPGVSAGWPEIVRCVRGGFVVVRGRGCAASATTRCLPAGVNQPPRRGRSGVVTAGRGGRSFRPLCPYPSRAWALPPPDPRYRPERPRPQTPDGLTPSPAGVGGNSGGWVGHGSSPRPQTPDGL</sequence>
<reference evidence="2 3" key="1">
    <citation type="submission" date="2018-02" db="EMBL/GenBank/DDBJ databases">
        <title>Complete genome sequence of Streptomyces dengpaensis, the producer of angucyclines.</title>
        <authorList>
            <person name="Yumei L."/>
        </authorList>
    </citation>
    <scope>NUCLEOTIDE SEQUENCE [LARGE SCALE GENOMIC DNA]</scope>
    <source>
        <strain evidence="2 3">XZHG99</strain>
    </source>
</reference>